<accession>A0A9X3RL82</accession>
<dbReference type="Proteomes" id="UP001146439">
    <property type="component" value="Unassembled WGS sequence"/>
</dbReference>
<keyword evidence="6" id="KW-1185">Reference proteome</keyword>
<feature type="region of interest" description="Disordered" evidence="1">
    <location>
        <begin position="329"/>
        <end position="424"/>
    </location>
</feature>
<keyword evidence="2" id="KW-0732">Signal</keyword>
<organism evidence="3 5">
    <name type="scientific">Corynebacterium yonathiae</name>
    <dbReference type="NCBI Taxonomy" id="2913504"/>
    <lineage>
        <taxon>Bacteria</taxon>
        <taxon>Bacillati</taxon>
        <taxon>Actinomycetota</taxon>
        <taxon>Actinomycetes</taxon>
        <taxon>Mycobacteriales</taxon>
        <taxon>Corynebacteriaceae</taxon>
        <taxon>Corynebacterium</taxon>
    </lineage>
</organism>
<protein>
    <submittedName>
        <fullName evidence="3">Uncharacterized protein</fullName>
    </submittedName>
</protein>
<dbReference type="EMBL" id="JAKMUZ010000009">
    <property type="protein sequence ID" value="MCZ9296089.1"/>
    <property type="molecule type" value="Genomic_DNA"/>
</dbReference>
<name>A0A9X3RL82_9CORY</name>
<evidence type="ECO:0000313" key="6">
    <source>
        <dbReference type="Proteomes" id="UP001371299"/>
    </source>
</evidence>
<feature type="compositionally biased region" description="Low complexity" evidence="1">
    <location>
        <begin position="96"/>
        <end position="107"/>
    </location>
</feature>
<evidence type="ECO:0000313" key="3">
    <source>
        <dbReference type="EMBL" id="MCZ9296089.1"/>
    </source>
</evidence>
<feature type="region of interest" description="Disordered" evidence="1">
    <location>
        <begin position="90"/>
        <end position="109"/>
    </location>
</feature>
<gene>
    <name evidence="3" type="ORF">L8V22_05865</name>
    <name evidence="4" type="ORF">WMQ01_04885</name>
</gene>
<evidence type="ECO:0000313" key="5">
    <source>
        <dbReference type="Proteomes" id="UP001146439"/>
    </source>
</evidence>
<sequence length="424" mass="44649">MGARRTSRLIASAVAVATFSSITVVPSAVAAEDTTFVEEKTTDDTVSLNGIEFDEDGNLLEENNAGDKAMEELNAEEDAADSITPYAVDGAEETAEAPASEESAKPTSLEELAQTEASNGDVNVKVVKDEQKDKLVCEVTDAPDKQGNMLDLKLALAKAFYDGGEKIIKTVWEIIPVVGDLVPADFIDKISGKTWDGIAKLVKEGEKDKTVTWDLSRAQGMAIGRIDNADADVDMNNPDAAKNTVSGLLKFVDGTFGKGAKLILKLFNAAVTIAGLVPGASVAGDLKLSKDQQKSIEESLNNISTAASDLAAVNAPAGQLCSDMLNGKKTKEQPAEVNPSEEPSSEDTTSEAPASEEATSEEATPSESAQETSTEESSAEETSTEEPTFEESEESEEPTAEETTPEESTEPTSTEAAVIPGKND</sequence>
<feature type="chain" id="PRO_5040866449" evidence="2">
    <location>
        <begin position="31"/>
        <end position="424"/>
    </location>
</feature>
<feature type="compositionally biased region" description="Acidic residues" evidence="1">
    <location>
        <begin position="373"/>
        <end position="409"/>
    </location>
</feature>
<reference evidence="4 6" key="2">
    <citation type="submission" date="2024-01" db="EMBL/GenBank/DDBJ databases">
        <title>Description of two novel Corynebacterium species isolated from human nasal passages and skin.</title>
        <authorList>
            <person name="Popowitch E."/>
            <person name="Tran T.H."/>
            <person name="Escapa I.F."/>
            <person name="Bhatt E."/>
            <person name="Sozat A.K."/>
            <person name="Roberts A.Q."/>
            <person name="Segre J.A."/>
            <person name="Kong H."/>
            <person name="Conlan S."/>
            <person name="Lemon K.P."/>
            <person name="Kelly M.S."/>
        </authorList>
    </citation>
    <scope>NUCLEOTIDE SEQUENCE [LARGE SCALE GENOMIC DNA]</scope>
    <source>
        <strain evidence="4 6">KPL2619</strain>
    </source>
</reference>
<dbReference type="AlphaFoldDB" id="A0A9X3RL82"/>
<dbReference type="RefSeq" id="WP_238801461.1">
    <property type="nucleotide sequence ID" value="NZ_JAKMUZ010000009.1"/>
</dbReference>
<evidence type="ECO:0000256" key="1">
    <source>
        <dbReference type="SAM" id="MobiDB-lite"/>
    </source>
</evidence>
<feature type="signal peptide" evidence="2">
    <location>
        <begin position="1"/>
        <end position="30"/>
    </location>
</feature>
<evidence type="ECO:0000256" key="2">
    <source>
        <dbReference type="SAM" id="SignalP"/>
    </source>
</evidence>
<evidence type="ECO:0000313" key="4">
    <source>
        <dbReference type="EMBL" id="MEK0145409.1"/>
    </source>
</evidence>
<dbReference type="EMBL" id="JBBMGJ010000007">
    <property type="protein sequence ID" value="MEK0145409.1"/>
    <property type="molecule type" value="Genomic_DNA"/>
</dbReference>
<dbReference type="Proteomes" id="UP001371299">
    <property type="component" value="Unassembled WGS sequence"/>
</dbReference>
<feature type="compositionally biased region" description="Low complexity" evidence="1">
    <location>
        <begin position="350"/>
        <end position="372"/>
    </location>
</feature>
<reference evidence="3" key="1">
    <citation type="submission" date="2022-02" db="EMBL/GenBank/DDBJ databases">
        <title>Corynebacterium sp. from urogenital microbiome.</title>
        <authorList>
            <person name="Cappelli E.A."/>
            <person name="Ribeiro T.G."/>
            <person name="Peixe L."/>
        </authorList>
    </citation>
    <scope>NUCLEOTIDE SEQUENCE</scope>
    <source>
        <strain evidence="3">C21Ua_68</strain>
    </source>
</reference>
<comment type="caution">
    <text evidence="3">The sequence shown here is derived from an EMBL/GenBank/DDBJ whole genome shotgun (WGS) entry which is preliminary data.</text>
</comment>
<proteinExistence type="predicted"/>